<comment type="function">
    <text evidence="2">Probably acts as a heme chaperone, transferring heme to an unknown acceptor. Binds one molecule of heme per monomer, possibly covalently. Binds 1 [4Fe-4S] cluster. The cluster is coordinated with 3 cysteines and an exchangeable S-adenosyl-L-methionine.</text>
</comment>
<dbReference type="GO" id="GO:0051539">
    <property type="term" value="F:4 iron, 4 sulfur cluster binding"/>
    <property type="evidence" value="ECO:0007669"/>
    <property type="project" value="UniProtKB-UniRule"/>
</dbReference>
<dbReference type="OrthoDB" id="9808022at2"/>
<dbReference type="InterPro" id="IPR010723">
    <property type="entry name" value="HemN_C"/>
</dbReference>
<dbReference type="KEGG" id="ppd:Ppro_1304"/>
<dbReference type="EMBL" id="CP000482">
    <property type="protein sequence ID" value="ABK98924.1"/>
    <property type="molecule type" value="Genomic_DNA"/>
</dbReference>
<keyword evidence="2" id="KW-0963">Cytoplasm</keyword>
<keyword evidence="2" id="KW-0949">S-adenosyl-L-methionine</keyword>
<dbReference type="InterPro" id="IPR007197">
    <property type="entry name" value="rSAM"/>
</dbReference>
<keyword evidence="2" id="KW-0411">Iron-sulfur</keyword>
<evidence type="ECO:0000259" key="3">
    <source>
        <dbReference type="PROSITE" id="PS51918"/>
    </source>
</evidence>
<dbReference type="PANTHER" id="PTHR13932">
    <property type="entry name" value="COPROPORPHYRINIGEN III OXIDASE"/>
    <property type="match status" value="1"/>
</dbReference>
<dbReference type="SUPFAM" id="SSF102114">
    <property type="entry name" value="Radical SAM enzymes"/>
    <property type="match status" value="1"/>
</dbReference>
<evidence type="ECO:0000256" key="1">
    <source>
        <dbReference type="ARBA" id="ARBA00006100"/>
    </source>
</evidence>
<dbReference type="SFLD" id="SFLDG01065">
    <property type="entry name" value="anaerobic_coproporphyrinogen-I"/>
    <property type="match status" value="1"/>
</dbReference>
<dbReference type="RefSeq" id="WP_011735226.1">
    <property type="nucleotide sequence ID" value="NC_008609.1"/>
</dbReference>
<evidence type="ECO:0000313" key="5">
    <source>
        <dbReference type="Proteomes" id="UP000006732"/>
    </source>
</evidence>
<keyword evidence="4" id="KW-0560">Oxidoreductase</keyword>
<dbReference type="SMART" id="SM00729">
    <property type="entry name" value="Elp3"/>
    <property type="match status" value="1"/>
</dbReference>
<dbReference type="SFLD" id="SFLDG01082">
    <property type="entry name" value="B12-binding_domain_containing"/>
    <property type="match status" value="1"/>
</dbReference>
<dbReference type="Pfam" id="PF04055">
    <property type="entry name" value="Radical_SAM"/>
    <property type="match status" value="1"/>
</dbReference>
<evidence type="ECO:0000256" key="2">
    <source>
        <dbReference type="RuleBase" id="RU364116"/>
    </source>
</evidence>
<organism evidence="4 5">
    <name type="scientific">Pelobacter propionicus (strain DSM 2379 / NBRC 103807 / OttBd1)</name>
    <dbReference type="NCBI Taxonomy" id="338966"/>
    <lineage>
        <taxon>Bacteria</taxon>
        <taxon>Pseudomonadati</taxon>
        <taxon>Thermodesulfobacteriota</taxon>
        <taxon>Desulfuromonadia</taxon>
        <taxon>Desulfuromonadales</taxon>
        <taxon>Desulfuromonadaceae</taxon>
        <taxon>Pelobacter</taxon>
    </lineage>
</organism>
<dbReference type="eggNOG" id="COG0635">
    <property type="taxonomic scope" value="Bacteria"/>
</dbReference>
<dbReference type="SFLD" id="SFLDS00029">
    <property type="entry name" value="Radical_SAM"/>
    <property type="match status" value="1"/>
</dbReference>
<reference evidence="4 5" key="1">
    <citation type="submission" date="2006-10" db="EMBL/GenBank/DDBJ databases">
        <title>Complete sequence of chromosome of Pelobacter propionicus DSM 2379.</title>
        <authorList>
            <consortium name="US DOE Joint Genome Institute"/>
            <person name="Copeland A."/>
            <person name="Lucas S."/>
            <person name="Lapidus A."/>
            <person name="Barry K."/>
            <person name="Detter J.C."/>
            <person name="Glavina del Rio T."/>
            <person name="Hammon N."/>
            <person name="Israni S."/>
            <person name="Dalin E."/>
            <person name="Tice H."/>
            <person name="Pitluck S."/>
            <person name="Saunders E."/>
            <person name="Brettin T."/>
            <person name="Bruce D."/>
            <person name="Han C."/>
            <person name="Tapia R."/>
            <person name="Schmutz J."/>
            <person name="Larimer F."/>
            <person name="Land M."/>
            <person name="Hauser L."/>
            <person name="Kyrpides N."/>
            <person name="Kim E."/>
            <person name="Lovley D."/>
            <person name="Richardson P."/>
        </authorList>
    </citation>
    <scope>NUCLEOTIDE SEQUENCE [LARGE SCALE GENOMIC DNA]</scope>
    <source>
        <strain evidence="5">DSM 2379 / NBRC 103807 / OttBd1</strain>
    </source>
</reference>
<dbReference type="HOGENOM" id="CLU_027579_1_1_7"/>
<proteinExistence type="inferred from homology"/>
<dbReference type="InterPro" id="IPR004559">
    <property type="entry name" value="HemW-like"/>
</dbReference>
<dbReference type="Gene3D" id="3.30.750.200">
    <property type="match status" value="1"/>
</dbReference>
<keyword evidence="2" id="KW-0349">Heme</keyword>
<keyword evidence="2" id="KW-0004">4Fe-4S</keyword>
<gene>
    <name evidence="4" type="ordered locus">Ppro_1304</name>
</gene>
<dbReference type="AlphaFoldDB" id="A1ANK4"/>
<dbReference type="InterPro" id="IPR058240">
    <property type="entry name" value="rSAM_sf"/>
</dbReference>
<name>A1ANK4_PELPD</name>
<dbReference type="STRING" id="338966.Ppro_1304"/>
<dbReference type="GO" id="GO:0046872">
    <property type="term" value="F:metal ion binding"/>
    <property type="evidence" value="ECO:0007669"/>
    <property type="project" value="UniProtKB-UniRule"/>
</dbReference>
<keyword evidence="2" id="KW-0479">Metal-binding</keyword>
<comment type="similarity">
    <text evidence="1">Belongs to the anaerobic coproporphyrinogen-III oxidase family. HemW subfamily.</text>
</comment>
<dbReference type="GO" id="GO:0006779">
    <property type="term" value="P:porphyrin-containing compound biosynthetic process"/>
    <property type="evidence" value="ECO:0007669"/>
    <property type="project" value="InterPro"/>
</dbReference>
<dbReference type="PANTHER" id="PTHR13932:SF5">
    <property type="entry name" value="RADICAL S-ADENOSYL METHIONINE DOMAIN-CONTAINING PROTEIN 1, MITOCHONDRIAL"/>
    <property type="match status" value="1"/>
</dbReference>
<dbReference type="GO" id="GO:0004109">
    <property type="term" value="F:coproporphyrinogen oxidase activity"/>
    <property type="evidence" value="ECO:0007669"/>
    <property type="project" value="InterPro"/>
</dbReference>
<sequence>MFTRLYIHIPFCLHKCPYCAFISQEGSPARREAYVELLQAEMRLAHAGIPSGRPLESVYFGGGTPSLLEPDQIGRILSLADTLFSLLPHAEITLEANPGTIDRAKLAGFRHSGVNRLSLGVQSLDDRMLASLGRIHSAAQAEQAVKAARATGFANIGIDLIHALPGQTMEMWRHDLERALDLAPEHLSVYGLTIEEGTPFAQRYTHDRDLPDEDLSADMFLAADDLLGAAGYEHYEIANYALPGFRSRHNSGYWRRDGYLGLGAGAHSFLRGTGHGLRFANSSDVDEYAAAITRGQLPRQEMTEISDDDALAEFMFLGLRMLDGVTFSDFRREFGMEMKERFGKELEELTGLGLLAMDDRGVHLTRRGMLLSNQVFTRFLE</sequence>
<dbReference type="InterPro" id="IPR006638">
    <property type="entry name" value="Elp3/MiaA/NifB-like_rSAM"/>
</dbReference>
<protein>
    <recommendedName>
        <fullName evidence="2">Heme chaperone HemW</fullName>
    </recommendedName>
</protein>
<dbReference type="SFLD" id="SFLDF00562">
    <property type="entry name" value="HemN-like__clustered_with_heat"/>
    <property type="match status" value="1"/>
</dbReference>
<evidence type="ECO:0000313" key="4">
    <source>
        <dbReference type="EMBL" id="ABK98924.1"/>
    </source>
</evidence>
<comment type="subcellular location">
    <subcellularLocation>
        <location evidence="2">Cytoplasm</location>
    </subcellularLocation>
</comment>
<keyword evidence="2" id="KW-0408">Iron</keyword>
<dbReference type="CDD" id="cd01335">
    <property type="entry name" value="Radical_SAM"/>
    <property type="match status" value="1"/>
</dbReference>
<accession>A1ANK4</accession>
<dbReference type="PROSITE" id="PS51918">
    <property type="entry name" value="RADICAL_SAM"/>
    <property type="match status" value="1"/>
</dbReference>
<keyword evidence="5" id="KW-1185">Reference proteome</keyword>
<dbReference type="Proteomes" id="UP000006732">
    <property type="component" value="Chromosome"/>
</dbReference>
<dbReference type="GO" id="GO:0005737">
    <property type="term" value="C:cytoplasm"/>
    <property type="evidence" value="ECO:0007669"/>
    <property type="project" value="UniProtKB-SubCell"/>
</dbReference>
<dbReference type="InterPro" id="IPR034505">
    <property type="entry name" value="Coproporphyrinogen-III_oxidase"/>
</dbReference>
<feature type="domain" description="Radical SAM core" evidence="3">
    <location>
        <begin position="1"/>
        <end position="233"/>
    </location>
</feature>
<dbReference type="SFLD" id="SFLDF00288">
    <property type="entry name" value="HemN-like__clustered_with_nucl"/>
    <property type="match status" value="1"/>
</dbReference>
<dbReference type="Pfam" id="PF06969">
    <property type="entry name" value="HemN_C"/>
    <property type="match status" value="1"/>
</dbReference>
<keyword evidence="2" id="KW-0143">Chaperone</keyword>
<dbReference type="NCBIfam" id="TIGR00539">
    <property type="entry name" value="hemN_rel"/>
    <property type="match status" value="1"/>
</dbReference>